<dbReference type="OrthoDB" id="9997102at2759"/>
<comment type="caution">
    <text evidence="1">The sequence shown here is derived from an EMBL/GenBank/DDBJ whole genome shotgun (WGS) entry which is preliminary data.</text>
</comment>
<dbReference type="AlphaFoldDB" id="A0A9P8CBR2"/>
<dbReference type="Proteomes" id="UP000887226">
    <property type="component" value="Unassembled WGS sequence"/>
</dbReference>
<proteinExistence type="predicted"/>
<sequence>MDTAISIAGDDLTFAQAKEVFEETLGRSISQTFGAVGGVVRCMTKELDPMFAYFAAVAFGADIPTLR</sequence>
<organism evidence="1 2">
    <name type="scientific">Calycina marina</name>
    <dbReference type="NCBI Taxonomy" id="1763456"/>
    <lineage>
        <taxon>Eukaryota</taxon>
        <taxon>Fungi</taxon>
        <taxon>Dikarya</taxon>
        <taxon>Ascomycota</taxon>
        <taxon>Pezizomycotina</taxon>
        <taxon>Leotiomycetes</taxon>
        <taxon>Helotiales</taxon>
        <taxon>Pezizellaceae</taxon>
        <taxon>Calycina</taxon>
    </lineage>
</organism>
<reference evidence="1" key="1">
    <citation type="journal article" date="2021" name="IMA Fungus">
        <title>Genomic characterization of three marine fungi, including Emericellopsis atlantica sp. nov. with signatures of a generalist lifestyle and marine biomass degradation.</title>
        <authorList>
            <person name="Hagestad O.C."/>
            <person name="Hou L."/>
            <person name="Andersen J.H."/>
            <person name="Hansen E.H."/>
            <person name="Altermark B."/>
            <person name="Li C."/>
            <person name="Kuhnert E."/>
            <person name="Cox R.J."/>
            <person name="Crous P.W."/>
            <person name="Spatafora J.W."/>
            <person name="Lail K."/>
            <person name="Amirebrahimi M."/>
            <person name="Lipzen A."/>
            <person name="Pangilinan J."/>
            <person name="Andreopoulos W."/>
            <person name="Hayes R.D."/>
            <person name="Ng V."/>
            <person name="Grigoriev I.V."/>
            <person name="Jackson S.A."/>
            <person name="Sutton T.D.S."/>
            <person name="Dobson A.D.W."/>
            <person name="Rama T."/>
        </authorList>
    </citation>
    <scope>NUCLEOTIDE SEQUENCE</scope>
    <source>
        <strain evidence="1">TRa3180A</strain>
    </source>
</reference>
<dbReference type="EMBL" id="MU254331">
    <property type="protein sequence ID" value="KAG9240840.1"/>
    <property type="molecule type" value="Genomic_DNA"/>
</dbReference>
<gene>
    <name evidence="1" type="ORF">BJ878DRAFT_429413</name>
</gene>
<evidence type="ECO:0000313" key="2">
    <source>
        <dbReference type="Proteomes" id="UP000887226"/>
    </source>
</evidence>
<keyword evidence="2" id="KW-1185">Reference proteome</keyword>
<evidence type="ECO:0000313" key="1">
    <source>
        <dbReference type="EMBL" id="KAG9240840.1"/>
    </source>
</evidence>
<name>A0A9P8CBR2_9HELO</name>
<accession>A0A9P8CBR2</accession>
<protein>
    <submittedName>
        <fullName evidence="1">Uncharacterized protein</fullName>
    </submittedName>
</protein>